<protein>
    <recommendedName>
        <fullName evidence="4">Transporter</fullName>
    </recommendedName>
</protein>
<dbReference type="RefSeq" id="WP_207562665.1">
    <property type="nucleotide sequence ID" value="NZ_CP046072.1"/>
</dbReference>
<evidence type="ECO:0000313" key="2">
    <source>
        <dbReference type="EMBL" id="QSZ41385.1"/>
    </source>
</evidence>
<accession>A0A975AZK9</accession>
<reference evidence="2" key="2">
    <citation type="submission" date="2021-04" db="EMBL/GenBank/DDBJ databases">
        <title>Isolation and characterization of a novel species of the genus Sulfurimonas.</title>
        <authorList>
            <person name="Fukui M."/>
        </authorList>
    </citation>
    <scope>NUCLEOTIDE SEQUENCE</scope>
    <source>
        <strain evidence="2">H1576</strain>
    </source>
</reference>
<proteinExistence type="predicted"/>
<sequence>MKRISLSLIALAPFLMAAEQYVSPHDGEVQTVITNQAVVNEVLSTPTTVEAAENVKIANTGSVGAQVVFSNKINIVNIPLAYSITDSIAVDVAVPFVQNSVNEKSGIGDVSVALSYNFSNVIDTIGLNTTSLRYKSTSGGDALDGLGSGASAFTLSHAIVKSMGSILLHGSLLYTLNSENDIQARYGDAYNVMIGESHSCLLTDYLTTTTKLTYFHNDESTFGGNGRNDELTTADFYLEFSSAKILSSIPLAIGVKIPVIYEAGTATTNGFSPDAGNSVMAYFSASKAF</sequence>
<evidence type="ECO:0000256" key="1">
    <source>
        <dbReference type="SAM" id="SignalP"/>
    </source>
</evidence>
<dbReference type="AlphaFoldDB" id="A0A975AZK9"/>
<dbReference type="KEGG" id="saqt:GJV85_04445"/>
<keyword evidence="3" id="KW-1185">Reference proteome</keyword>
<dbReference type="EMBL" id="CP046072">
    <property type="protein sequence ID" value="QSZ41385.1"/>
    <property type="molecule type" value="Genomic_DNA"/>
</dbReference>
<feature type="signal peptide" evidence="1">
    <location>
        <begin position="1"/>
        <end position="17"/>
    </location>
</feature>
<evidence type="ECO:0000313" key="3">
    <source>
        <dbReference type="Proteomes" id="UP000671852"/>
    </source>
</evidence>
<dbReference type="Proteomes" id="UP000671852">
    <property type="component" value="Chromosome"/>
</dbReference>
<feature type="chain" id="PRO_5037610184" description="Transporter" evidence="1">
    <location>
        <begin position="18"/>
        <end position="289"/>
    </location>
</feature>
<organism evidence="2 3">
    <name type="scientific">Sulfurimonas aquatica</name>
    <dbReference type="NCBI Taxonomy" id="2672570"/>
    <lineage>
        <taxon>Bacteria</taxon>
        <taxon>Pseudomonadati</taxon>
        <taxon>Campylobacterota</taxon>
        <taxon>Epsilonproteobacteria</taxon>
        <taxon>Campylobacterales</taxon>
        <taxon>Sulfurimonadaceae</taxon>
        <taxon>Sulfurimonas</taxon>
    </lineage>
</organism>
<gene>
    <name evidence="2" type="ORF">GJV85_04445</name>
</gene>
<name>A0A975AZK9_9BACT</name>
<evidence type="ECO:0008006" key="4">
    <source>
        <dbReference type="Google" id="ProtNLM"/>
    </source>
</evidence>
<reference evidence="2" key="1">
    <citation type="submission" date="2019-11" db="EMBL/GenBank/DDBJ databases">
        <authorList>
            <person name="Kojima H."/>
        </authorList>
    </citation>
    <scope>NUCLEOTIDE SEQUENCE</scope>
    <source>
        <strain evidence="2">H1576</strain>
    </source>
</reference>
<keyword evidence="1" id="KW-0732">Signal</keyword>